<dbReference type="AlphaFoldDB" id="A0A6I3IRH1"/>
<proteinExistence type="predicted"/>
<reference evidence="1 2" key="1">
    <citation type="submission" date="2019-11" db="EMBL/GenBank/DDBJ databases">
        <title>Whole genome sequencing identifies a novel species of the genus Arsenicicoccus isolated from human blood.</title>
        <authorList>
            <person name="Jeong J.H."/>
            <person name="Kweon O.J."/>
            <person name="Kim H.R."/>
            <person name="Kim T.-H."/>
            <person name="Ha S.-M."/>
            <person name="Lee M.-K."/>
        </authorList>
    </citation>
    <scope>NUCLEOTIDE SEQUENCE [LARGE SCALE GENOMIC DNA]</scope>
    <source>
        <strain evidence="1 2">MKL-02</strain>
    </source>
</reference>
<protein>
    <submittedName>
        <fullName evidence="1">Uncharacterized protein</fullName>
    </submittedName>
</protein>
<dbReference type="Pfam" id="PF07275">
    <property type="entry name" value="ArdA"/>
    <property type="match status" value="1"/>
</dbReference>
<comment type="caution">
    <text evidence="1">The sequence shown here is derived from an EMBL/GenBank/DDBJ whole genome shotgun (WGS) entry which is preliminary data.</text>
</comment>
<name>A0A6I3IRH1_9MICO</name>
<accession>A0A6I3IRH1</accession>
<dbReference type="InterPro" id="IPR009899">
    <property type="entry name" value="ArdA"/>
</dbReference>
<evidence type="ECO:0000313" key="2">
    <source>
        <dbReference type="Proteomes" id="UP000431092"/>
    </source>
</evidence>
<organism evidence="1 2">
    <name type="scientific">Arsenicicoccus cauae</name>
    <dbReference type="NCBI Taxonomy" id="2663847"/>
    <lineage>
        <taxon>Bacteria</taxon>
        <taxon>Bacillati</taxon>
        <taxon>Actinomycetota</taxon>
        <taxon>Actinomycetes</taxon>
        <taxon>Micrococcales</taxon>
        <taxon>Intrasporangiaceae</taxon>
        <taxon>Arsenicicoccus</taxon>
    </lineage>
</organism>
<dbReference type="EMBL" id="WLVL01000018">
    <property type="protein sequence ID" value="MTB71279.1"/>
    <property type="molecule type" value="Genomic_DNA"/>
</dbReference>
<sequence length="299" mass="32782">MEASMSGTPLSDSYRHRPPSLPADVAELGWMREHRRTGAWTDAALASDLAAHGRVGAALCHVIGEHLEPEAESPLGEFVIYDILDPHAVLDQLPTLRPCGHAAWIEALRAFCATAIRVGWGGREAELQPRPMLYVARSACSVGDWIDMTRPERQVEQALGSLPGDPTDTDWQVHGRMGFHHVYPMAQPELWTMNAVAQGIDRHGEAYAAYAEMTFQQGMSEHDFEARYRGHVSTLEEFVFDQAESRGWLAALAALNRVGGLAGALSLDMAVLTRQVFSSGYSYEPGADGYHIFGPPDLS</sequence>
<evidence type="ECO:0000313" key="1">
    <source>
        <dbReference type="EMBL" id="MTB71279.1"/>
    </source>
</evidence>
<keyword evidence="2" id="KW-1185">Reference proteome</keyword>
<dbReference type="Proteomes" id="UP000431092">
    <property type="component" value="Unassembled WGS sequence"/>
</dbReference>
<gene>
    <name evidence="1" type="ORF">GGG17_04685</name>
</gene>